<dbReference type="Proteomes" id="UP000639338">
    <property type="component" value="Unassembled WGS sequence"/>
</dbReference>
<feature type="compositionally biased region" description="Polar residues" evidence="2">
    <location>
        <begin position="286"/>
        <end position="303"/>
    </location>
</feature>
<dbReference type="EMBL" id="JACMRX010000005">
    <property type="protein sequence ID" value="KAF7989039.1"/>
    <property type="molecule type" value="Genomic_DNA"/>
</dbReference>
<evidence type="ECO:0000259" key="3">
    <source>
        <dbReference type="PROSITE" id="PS50076"/>
    </source>
</evidence>
<feature type="domain" description="J" evidence="3">
    <location>
        <begin position="71"/>
        <end position="136"/>
    </location>
</feature>
<evidence type="ECO:0000313" key="5">
    <source>
        <dbReference type="Proteomes" id="UP000639338"/>
    </source>
</evidence>
<feature type="region of interest" description="Disordered" evidence="2">
    <location>
        <begin position="266"/>
        <end position="321"/>
    </location>
</feature>
<dbReference type="PROSITE" id="PS00636">
    <property type="entry name" value="DNAJ_1"/>
    <property type="match status" value="3"/>
</dbReference>
<dbReference type="InterPro" id="IPR001623">
    <property type="entry name" value="DnaJ_domain"/>
</dbReference>
<dbReference type="InterPro" id="IPR036869">
    <property type="entry name" value="J_dom_sf"/>
</dbReference>
<dbReference type="CDD" id="cd06257">
    <property type="entry name" value="DnaJ"/>
    <property type="match status" value="4"/>
</dbReference>
<dbReference type="InterPro" id="IPR051938">
    <property type="entry name" value="Apopto_cytoskel_mod"/>
</dbReference>
<organism evidence="4 5">
    <name type="scientific">Aphidius gifuensis</name>
    <name type="common">Parasitoid wasp</name>
    <dbReference type="NCBI Taxonomy" id="684658"/>
    <lineage>
        <taxon>Eukaryota</taxon>
        <taxon>Metazoa</taxon>
        <taxon>Ecdysozoa</taxon>
        <taxon>Arthropoda</taxon>
        <taxon>Hexapoda</taxon>
        <taxon>Insecta</taxon>
        <taxon>Pterygota</taxon>
        <taxon>Neoptera</taxon>
        <taxon>Endopterygota</taxon>
        <taxon>Hymenoptera</taxon>
        <taxon>Apocrita</taxon>
        <taxon>Ichneumonoidea</taxon>
        <taxon>Braconidae</taxon>
        <taxon>Aphidiinae</taxon>
        <taxon>Aphidius</taxon>
    </lineage>
</organism>
<dbReference type="InterPro" id="IPR018253">
    <property type="entry name" value="DnaJ_domain_CS"/>
</dbReference>
<feature type="compositionally biased region" description="Basic and acidic residues" evidence="2">
    <location>
        <begin position="312"/>
        <end position="321"/>
    </location>
</feature>
<dbReference type="PANTHER" id="PTHR44145">
    <property type="entry name" value="DNAJ HOMOLOG SUBFAMILY A MEMBER 3, MITOCHONDRIAL"/>
    <property type="match status" value="1"/>
</dbReference>
<dbReference type="SUPFAM" id="SSF46565">
    <property type="entry name" value="Chaperone J-domain"/>
    <property type="match status" value="4"/>
</dbReference>
<gene>
    <name evidence="4" type="ORF">HCN44_007349</name>
</gene>
<evidence type="ECO:0000256" key="2">
    <source>
        <dbReference type="SAM" id="MobiDB-lite"/>
    </source>
</evidence>
<dbReference type="AlphaFoldDB" id="A0A835CLQ4"/>
<feature type="domain" description="J" evidence="3">
    <location>
        <begin position="207"/>
        <end position="272"/>
    </location>
</feature>
<reference evidence="4 5" key="1">
    <citation type="submission" date="2020-08" db="EMBL/GenBank/DDBJ databases">
        <title>Aphidius gifuensis genome sequencing and assembly.</title>
        <authorList>
            <person name="Du Z."/>
        </authorList>
    </citation>
    <scope>NUCLEOTIDE SEQUENCE [LARGE SCALE GENOMIC DNA]</scope>
    <source>
        <strain evidence="4">YNYX2018</strain>
        <tissue evidence="4">Adults</tissue>
    </source>
</reference>
<dbReference type="GO" id="GO:0043066">
    <property type="term" value="P:negative regulation of apoptotic process"/>
    <property type="evidence" value="ECO:0007669"/>
    <property type="project" value="TreeGrafter"/>
</dbReference>
<feature type="domain" description="J" evidence="3">
    <location>
        <begin position="380"/>
        <end position="445"/>
    </location>
</feature>
<feature type="compositionally biased region" description="Polar residues" evidence="2">
    <location>
        <begin position="593"/>
        <end position="607"/>
    </location>
</feature>
<keyword evidence="5" id="KW-1185">Reference proteome</keyword>
<dbReference type="Gene3D" id="1.10.287.110">
    <property type="entry name" value="DnaJ domain"/>
    <property type="match status" value="4"/>
</dbReference>
<keyword evidence="1" id="KW-0143">Chaperone</keyword>
<dbReference type="GO" id="GO:0005739">
    <property type="term" value="C:mitochondrion"/>
    <property type="evidence" value="ECO:0007669"/>
    <property type="project" value="TreeGrafter"/>
</dbReference>
<proteinExistence type="predicted"/>
<dbReference type="PRINTS" id="PR00625">
    <property type="entry name" value="JDOMAIN"/>
</dbReference>
<protein>
    <recommendedName>
        <fullName evidence="3">J domain-containing protein</fullName>
    </recommendedName>
</protein>
<dbReference type="PROSITE" id="PS50076">
    <property type="entry name" value="DNAJ_2"/>
    <property type="match status" value="4"/>
</dbReference>
<dbReference type="GO" id="GO:0007005">
    <property type="term" value="P:mitochondrion organization"/>
    <property type="evidence" value="ECO:0007669"/>
    <property type="project" value="TreeGrafter"/>
</dbReference>
<evidence type="ECO:0000256" key="1">
    <source>
        <dbReference type="ARBA" id="ARBA00023186"/>
    </source>
</evidence>
<dbReference type="Pfam" id="PF00226">
    <property type="entry name" value="DnaJ"/>
    <property type="match status" value="4"/>
</dbReference>
<feature type="region of interest" description="Disordered" evidence="2">
    <location>
        <begin position="568"/>
        <end position="607"/>
    </location>
</feature>
<dbReference type="OrthoDB" id="376357at2759"/>
<sequence>MATSKNIASIFRSRNCLIAGNNKLRFIKTITSKQRQFATLTCGPRTSSIFIQNKYIKNIRQFHLSNSLRKNYYKILGVTQNTSSKDIKEAYHQLAKKYHPDINKNDPDAEKKFKEISEAFEVLSNDNKRTQYDNSGRTSNHHTRTEYDNSKLGFIKTITSKQCNEFQRQFATLTCGPRTSSIFIQNKYIKNIRQFHVSNSLGAPRKSYYKILGVTKNASSKDIKAAYYQLAKKYHPDINKNNPDAEKKFKELSEAYEVLSDDYRRTQYDNSRRKSNKYTKSEYDNSNRTSDNYTTSENHYSWETQDDTSESPDSRDGSHHRTDKLGFIKTITSKQCNEFQRQFATLTCGPRTSSIFIQNKYIKNIRQFHVSNSLGAPRKNYYKILGVKKNASSKDIKAAYYQLAKKYHPDINKNDPDAEKKFKALSEAYEVLSDDYKRTKYDDLGRTSNHYSKSEYDNSGFIKTITSKQCNGYQRQLATLTCGPRTSSIFIQNKYIKDIRQFHVSNSLRAPTKNYYKILGVTQNASSKDIKAAYFQLAKKYHPDINKNNPDAEKKFKELSEAHEVLSDDYKRTQYDNSRRKSNDYTKSEYDNSGRTSNHHTNTGYHHSWKTQGFNKKDFDDFIKNPSECMKKHFDDMKKRSENLKNYFPIMINNFKKRINDYIKKQKPFINLEYGYDGCDPTSIRWPSADSSGVSRNWNEWIQTFISFAKSIYSLLRALFYDKKIIKITFSMKL</sequence>
<dbReference type="SMART" id="SM00271">
    <property type="entry name" value="DnaJ"/>
    <property type="match status" value="4"/>
</dbReference>
<evidence type="ECO:0000313" key="4">
    <source>
        <dbReference type="EMBL" id="KAF7989039.1"/>
    </source>
</evidence>
<feature type="compositionally biased region" description="Basic and acidic residues" evidence="2">
    <location>
        <begin position="568"/>
        <end position="592"/>
    </location>
</feature>
<feature type="domain" description="J" evidence="3">
    <location>
        <begin position="514"/>
        <end position="579"/>
    </location>
</feature>
<accession>A0A835CLQ4</accession>
<name>A0A835CLQ4_APHGI</name>
<dbReference type="PANTHER" id="PTHR44145:SF3">
    <property type="entry name" value="DNAJ HOMOLOG SUBFAMILY A MEMBER 3, MITOCHONDRIAL"/>
    <property type="match status" value="1"/>
</dbReference>
<comment type="caution">
    <text evidence="4">The sequence shown here is derived from an EMBL/GenBank/DDBJ whole genome shotgun (WGS) entry which is preliminary data.</text>
</comment>